<gene>
    <name evidence="1" type="ORF">DKK79_11025</name>
</gene>
<evidence type="ECO:0000313" key="1">
    <source>
        <dbReference type="EMBL" id="PXZ03375.1"/>
    </source>
</evidence>
<protein>
    <submittedName>
        <fullName evidence="1">DUF721 domain-containing protein</fullName>
    </submittedName>
</protein>
<accession>A0A2V4DRT8</accession>
<dbReference type="InterPro" id="IPR007922">
    <property type="entry name" value="DciA-like"/>
</dbReference>
<dbReference type="Pfam" id="PF05258">
    <property type="entry name" value="DciA"/>
    <property type="match status" value="1"/>
</dbReference>
<dbReference type="Proteomes" id="UP000247483">
    <property type="component" value="Unassembled WGS sequence"/>
</dbReference>
<dbReference type="AlphaFoldDB" id="A0A2V4DRT8"/>
<sequence length="153" mass="17175">MRDNEPKMLTSLLSQGALLCQIKERTQALSQLTKVIDELLPTPLNQHYRVANYRQGVLVLEVSSANWLTRIKYEQSNLISGIRGKILPSLSSIQYKINPTIAKNYSQSVNFSNNNAKINSVISVQTAIYLKALAEQAPEKLKKQLIKLANHAK</sequence>
<dbReference type="EMBL" id="QGLP01000006">
    <property type="protein sequence ID" value="PXZ03375.1"/>
    <property type="molecule type" value="Genomic_DNA"/>
</dbReference>
<proteinExistence type="predicted"/>
<organism evidence="1 2">
    <name type="scientific">Gilliamella apicola</name>
    <dbReference type="NCBI Taxonomy" id="1196095"/>
    <lineage>
        <taxon>Bacteria</taxon>
        <taxon>Pseudomonadati</taxon>
        <taxon>Pseudomonadota</taxon>
        <taxon>Gammaproteobacteria</taxon>
        <taxon>Orbales</taxon>
        <taxon>Orbaceae</taxon>
        <taxon>Gilliamella</taxon>
    </lineage>
</organism>
<name>A0A2V4DRT8_9GAMM</name>
<reference evidence="1 2" key="1">
    <citation type="submission" date="2018-05" db="EMBL/GenBank/DDBJ databases">
        <title>Reference genomes for bee gut microbiota database.</title>
        <authorList>
            <person name="Ellegaard K.M."/>
        </authorList>
    </citation>
    <scope>NUCLEOTIDE SEQUENCE [LARGE SCALE GENOMIC DNA]</scope>
    <source>
        <strain evidence="1 2">ESL0177</strain>
    </source>
</reference>
<dbReference type="RefSeq" id="WP_034883376.1">
    <property type="nucleotide sequence ID" value="NZ_QGLP01000006.1"/>
</dbReference>
<evidence type="ECO:0000313" key="2">
    <source>
        <dbReference type="Proteomes" id="UP000247483"/>
    </source>
</evidence>
<comment type="caution">
    <text evidence="1">The sequence shown here is derived from an EMBL/GenBank/DDBJ whole genome shotgun (WGS) entry which is preliminary data.</text>
</comment>